<dbReference type="Proteomes" id="UP000681967">
    <property type="component" value="Unassembled WGS sequence"/>
</dbReference>
<proteinExistence type="predicted"/>
<evidence type="ECO:0000313" key="2">
    <source>
        <dbReference type="Proteomes" id="UP000681967"/>
    </source>
</evidence>
<name>A0A8S3F351_9BILA</name>
<accession>A0A8S3F351</accession>
<feature type="non-terminal residue" evidence="1">
    <location>
        <position position="1"/>
    </location>
</feature>
<organism evidence="1 2">
    <name type="scientific">Rotaria magnacalcarata</name>
    <dbReference type="NCBI Taxonomy" id="392030"/>
    <lineage>
        <taxon>Eukaryota</taxon>
        <taxon>Metazoa</taxon>
        <taxon>Spiralia</taxon>
        <taxon>Gnathifera</taxon>
        <taxon>Rotifera</taxon>
        <taxon>Eurotatoria</taxon>
        <taxon>Bdelloidea</taxon>
        <taxon>Philodinida</taxon>
        <taxon>Philodinidae</taxon>
        <taxon>Rotaria</taxon>
    </lineage>
</organism>
<evidence type="ECO:0000313" key="1">
    <source>
        <dbReference type="EMBL" id="CAF5100642.1"/>
    </source>
</evidence>
<protein>
    <submittedName>
        <fullName evidence="1">Uncharacterized protein</fullName>
    </submittedName>
</protein>
<reference evidence="1" key="1">
    <citation type="submission" date="2021-02" db="EMBL/GenBank/DDBJ databases">
        <authorList>
            <person name="Nowell W R."/>
        </authorList>
    </citation>
    <scope>NUCLEOTIDE SEQUENCE</scope>
</reference>
<comment type="caution">
    <text evidence="1">The sequence shown here is derived from an EMBL/GenBank/DDBJ whole genome shotgun (WGS) entry which is preliminary data.</text>
</comment>
<dbReference type="AlphaFoldDB" id="A0A8S3F351"/>
<dbReference type="EMBL" id="CAJOBH010238555">
    <property type="protein sequence ID" value="CAF5100642.1"/>
    <property type="molecule type" value="Genomic_DNA"/>
</dbReference>
<sequence length="45" mass="5558">MDQQQMKCFRFVKRDDRYRICTQYNKSTKAKTAIEELCPDIWQQI</sequence>
<gene>
    <name evidence="1" type="ORF">BYL167_LOCUS64315</name>
</gene>